<dbReference type="Gene3D" id="3.30.1490.20">
    <property type="entry name" value="ATP-grasp fold, A domain"/>
    <property type="match status" value="1"/>
</dbReference>
<keyword evidence="5" id="KW-0670">Pyruvate</keyword>
<dbReference type="Gene3D" id="3.50.30.10">
    <property type="entry name" value="Phosphohistidine domain"/>
    <property type="match status" value="1"/>
</dbReference>
<dbReference type="GO" id="GO:0005524">
    <property type="term" value="F:ATP binding"/>
    <property type="evidence" value="ECO:0007669"/>
    <property type="project" value="UniProtKB-KW"/>
</dbReference>
<sequence length="875" mass="97200">MKPYVLFFHQIDASSLSYVGGKGANLGEMTQAGFPVPGGFCITTFAYKDFIETSMEMAAFFTVLDQIELADLEQVRVIAQQIRTHIEQIPIPLSIKTAIIQAWTKQGAENFYAVRSSATAEDLPGASFAGQQDTYLNVKGQEELLRHVRKCWASLFTDRAIVYRAKNGFDHRNIYLSVVVQQLIRPDTAGIMFTADPVNGNRTVVSIDASFGLGEALVSGQVSADLYKVKNSHIVSKKLAKKKLAIYALPEGGTVTKEIPPEQQERQALSDRQISELAVLGKKIEQHYGVPQDIEFCVAEDEIYIVQSRPITTLYPRPDMPQRPLRVLLSFGHIQMATNAMKPLGLSVLQHIFPASVFTLAGGRVFIDLTDILHNPIARKIVPSVLKNVDESMSRAVAAVTSRPDFLEESHSSHNTAFSSVRKIAVPILRKGWKVLRSGNLEHVLDEVAIYTREHQKGIQQALNGKQGAERIIIVQKQLKTLLLDILHNLIPYVFPGIISVFMLKKAITHRLGHDDEISKLNKSLPHNVTSEMGLELGDLADLLRELPAVREYLKKANDQTFYSGLDGIEGGETFRRAFAEFMDKYGMRCPGEIDMTVTRWYEAPTRLISALFSHLQSLRAGEHRLRFAEGQKEAEAAMHTVLDSVKGKYFRSKIIKRLIAVYRQLGGLREQHKYILIAVMGECKKAIMEEADLLVQRGILRESQDVCFLTLDELVNLLQHNYAGNVDDLIAKRKEEHERYQKLKPPRVMTSEGEIVIVPLNKKNVAAGMIVGSPVSAGVVEGIARVILRPESAILREGEILVAPHTDPGWTPLFQSAVAVITEVGGLMTHGAVVAREYGIPAVVGVDDATTLIKDGEKIRVNGDLGYIEILGNR</sequence>
<gene>
    <name evidence="5" type="ORF">SAMN02745170_02837</name>
</gene>
<dbReference type="RefSeq" id="WP_149735516.1">
    <property type="nucleotide sequence ID" value="NZ_FQZD01000027.1"/>
</dbReference>
<feature type="domain" description="PEP-utilising enzyme mobile" evidence="3">
    <location>
        <begin position="797"/>
        <end position="867"/>
    </location>
</feature>
<dbReference type="SUPFAM" id="SSF56059">
    <property type="entry name" value="Glutathione synthetase ATP-binding domain-like"/>
    <property type="match status" value="1"/>
</dbReference>
<feature type="domain" description="Pyruvate phosphate dikinase AMP/ATP-binding" evidence="4">
    <location>
        <begin position="18"/>
        <end position="314"/>
    </location>
</feature>
<accession>A0A1M6KF42</accession>
<dbReference type="SUPFAM" id="SSF52009">
    <property type="entry name" value="Phosphohistidine domain"/>
    <property type="match status" value="1"/>
</dbReference>
<dbReference type="InterPro" id="IPR002192">
    <property type="entry name" value="PPDK_AMP/ATP-bd"/>
</dbReference>
<evidence type="ECO:0000256" key="2">
    <source>
        <dbReference type="ARBA" id="ARBA00022840"/>
    </source>
</evidence>
<proteinExistence type="predicted"/>
<keyword evidence="2" id="KW-0067">ATP-binding</keyword>
<dbReference type="InterPro" id="IPR051549">
    <property type="entry name" value="PEP_Utilizing_Enz"/>
</dbReference>
<dbReference type="NCBIfam" id="NF004877">
    <property type="entry name" value="PRK06241.1-2"/>
    <property type="match status" value="1"/>
</dbReference>
<dbReference type="InterPro" id="IPR013815">
    <property type="entry name" value="ATP_grasp_subdomain_1"/>
</dbReference>
<dbReference type="InterPro" id="IPR036637">
    <property type="entry name" value="Phosphohistidine_dom_sf"/>
</dbReference>
<dbReference type="Gene3D" id="3.30.470.20">
    <property type="entry name" value="ATP-grasp fold, B domain"/>
    <property type="match status" value="1"/>
</dbReference>
<dbReference type="FunFam" id="3.30.1490.20:FF:000010">
    <property type="entry name" value="Phosphoenolpyruvate synthase"/>
    <property type="match status" value="1"/>
</dbReference>
<protein>
    <submittedName>
        <fullName evidence="5">Pyruvate, water dikinase</fullName>
    </submittedName>
</protein>
<dbReference type="PANTHER" id="PTHR43615:SF1">
    <property type="entry name" value="PPDK_N DOMAIN-CONTAINING PROTEIN"/>
    <property type="match status" value="1"/>
</dbReference>
<dbReference type="PANTHER" id="PTHR43615">
    <property type="entry name" value="PHOSPHOENOLPYRUVATE SYNTHASE-RELATED"/>
    <property type="match status" value="1"/>
</dbReference>
<dbReference type="GO" id="GO:0016301">
    <property type="term" value="F:kinase activity"/>
    <property type="evidence" value="ECO:0007669"/>
    <property type="project" value="UniProtKB-KW"/>
</dbReference>
<evidence type="ECO:0000313" key="6">
    <source>
        <dbReference type="Proteomes" id="UP000322917"/>
    </source>
</evidence>
<reference evidence="5 6" key="1">
    <citation type="submission" date="2016-11" db="EMBL/GenBank/DDBJ databases">
        <authorList>
            <person name="Varghese N."/>
            <person name="Submissions S."/>
        </authorList>
    </citation>
    <scope>NUCLEOTIDE SEQUENCE [LARGE SCALE GENOMIC DNA]</scope>
    <source>
        <strain evidence="5 6">DSM 15287</strain>
    </source>
</reference>
<dbReference type="AlphaFoldDB" id="A0A1M6KF42"/>
<organism evidence="5 6">
    <name type="scientific">Propionispora hippei DSM 15287</name>
    <dbReference type="NCBI Taxonomy" id="1123003"/>
    <lineage>
        <taxon>Bacteria</taxon>
        <taxon>Bacillati</taxon>
        <taxon>Bacillota</taxon>
        <taxon>Negativicutes</taxon>
        <taxon>Selenomonadales</taxon>
        <taxon>Sporomusaceae</taxon>
        <taxon>Propionispora</taxon>
    </lineage>
</organism>
<evidence type="ECO:0000259" key="3">
    <source>
        <dbReference type="Pfam" id="PF00391"/>
    </source>
</evidence>
<evidence type="ECO:0000259" key="4">
    <source>
        <dbReference type="Pfam" id="PF01326"/>
    </source>
</evidence>
<keyword evidence="5" id="KW-0418">Kinase</keyword>
<dbReference type="Pfam" id="PF01326">
    <property type="entry name" value="PPDK_N"/>
    <property type="match status" value="1"/>
</dbReference>
<dbReference type="InterPro" id="IPR008279">
    <property type="entry name" value="PEP-util_enz_mobile_dom"/>
</dbReference>
<name>A0A1M6KF42_9FIRM</name>
<keyword evidence="6" id="KW-1185">Reference proteome</keyword>
<keyword evidence="5" id="KW-0808">Transferase</keyword>
<dbReference type="NCBIfam" id="NF004878">
    <property type="entry name" value="PRK06241.1-3"/>
    <property type="match status" value="1"/>
</dbReference>
<dbReference type="OrthoDB" id="9765468at2"/>
<keyword evidence="1" id="KW-0547">Nucleotide-binding</keyword>
<evidence type="ECO:0000313" key="5">
    <source>
        <dbReference type="EMBL" id="SHJ57528.1"/>
    </source>
</evidence>
<dbReference type="Pfam" id="PF00391">
    <property type="entry name" value="PEP-utilizers"/>
    <property type="match status" value="1"/>
</dbReference>
<dbReference type="Proteomes" id="UP000322917">
    <property type="component" value="Unassembled WGS sequence"/>
</dbReference>
<evidence type="ECO:0000256" key="1">
    <source>
        <dbReference type="ARBA" id="ARBA00022741"/>
    </source>
</evidence>
<dbReference type="EMBL" id="FQZD01000027">
    <property type="protein sequence ID" value="SHJ57528.1"/>
    <property type="molecule type" value="Genomic_DNA"/>
</dbReference>